<name>A0ABV2X443_9NOCA</name>
<evidence type="ECO:0000313" key="1">
    <source>
        <dbReference type="EMBL" id="MEU2120668.1"/>
    </source>
</evidence>
<protein>
    <submittedName>
        <fullName evidence="1">Lipase family protein</fullName>
    </submittedName>
</protein>
<dbReference type="RefSeq" id="WP_357989983.1">
    <property type="nucleotide sequence ID" value="NZ_JBEYBR010000003.1"/>
</dbReference>
<dbReference type="InterPro" id="IPR005152">
    <property type="entry name" value="Lipase_secreted"/>
</dbReference>
<dbReference type="Pfam" id="PF03583">
    <property type="entry name" value="LIP"/>
    <property type="match status" value="1"/>
</dbReference>
<comment type="caution">
    <text evidence="1">The sequence shown here is derived from an EMBL/GenBank/DDBJ whole genome shotgun (WGS) entry which is preliminary data.</text>
</comment>
<keyword evidence="2" id="KW-1185">Reference proteome</keyword>
<organism evidence="1 2">
    <name type="scientific">Nocardia niwae</name>
    <dbReference type="NCBI Taxonomy" id="626084"/>
    <lineage>
        <taxon>Bacteria</taxon>
        <taxon>Bacillati</taxon>
        <taxon>Actinomycetota</taxon>
        <taxon>Actinomycetes</taxon>
        <taxon>Mycobacteriales</taxon>
        <taxon>Nocardiaceae</taxon>
        <taxon>Nocardia</taxon>
    </lineage>
</organism>
<dbReference type="Gene3D" id="3.40.50.1820">
    <property type="entry name" value="alpha/beta hydrolase"/>
    <property type="match status" value="1"/>
</dbReference>
<accession>A0ABV2X443</accession>
<reference evidence="1 2" key="1">
    <citation type="submission" date="2024-06" db="EMBL/GenBank/DDBJ databases">
        <title>The Natural Products Discovery Center: Release of the First 8490 Sequenced Strains for Exploring Actinobacteria Biosynthetic Diversity.</title>
        <authorList>
            <person name="Kalkreuter E."/>
            <person name="Kautsar S.A."/>
            <person name="Yang D."/>
            <person name="Bader C.D."/>
            <person name="Teijaro C.N."/>
            <person name="Fluegel L."/>
            <person name="Davis C.M."/>
            <person name="Simpson J.R."/>
            <person name="Lauterbach L."/>
            <person name="Steele A.D."/>
            <person name="Gui C."/>
            <person name="Meng S."/>
            <person name="Li G."/>
            <person name="Viehrig K."/>
            <person name="Ye F."/>
            <person name="Su P."/>
            <person name="Kiefer A.F."/>
            <person name="Nichols A."/>
            <person name="Cepeda A.J."/>
            <person name="Yan W."/>
            <person name="Fan B."/>
            <person name="Jiang Y."/>
            <person name="Adhikari A."/>
            <person name="Zheng C.-J."/>
            <person name="Schuster L."/>
            <person name="Cowan T.M."/>
            <person name="Smanski M.J."/>
            <person name="Chevrette M.G."/>
            <person name="De Carvalho L.P.S."/>
            <person name="Shen B."/>
        </authorList>
    </citation>
    <scope>NUCLEOTIDE SEQUENCE [LARGE SCALE GENOMIC DNA]</scope>
    <source>
        <strain evidence="1 2">NPDC019434</strain>
    </source>
</reference>
<evidence type="ECO:0000313" key="2">
    <source>
        <dbReference type="Proteomes" id="UP001550535"/>
    </source>
</evidence>
<dbReference type="PANTHER" id="PTHR34853:SF1">
    <property type="entry name" value="LIPASE 5"/>
    <property type="match status" value="1"/>
</dbReference>
<dbReference type="SUPFAM" id="SSF53474">
    <property type="entry name" value="alpha/beta-Hydrolases"/>
    <property type="match status" value="1"/>
</dbReference>
<dbReference type="InterPro" id="IPR029058">
    <property type="entry name" value="AB_hydrolase_fold"/>
</dbReference>
<sequence length="473" mass="50702">MSVELEWGGGPMPLDPDAFAHRPVLPDDDPFYVPPPAVGRLRPGAIVRTRTVEIGFFGLVPQRISAWQLLYRTCDLDGVPEVAVTTVLLPWGADPAEPRPLVSFQCAIDAVASKCSPSYSLRRGARAAGSIPQLELPLIASALTRGWAVSVPDHGGTAGRFGVAREPGYRALDAIRAALSFGPLGLEPATPVGLWGYSGGGLATAWAAEAAAEYAPELNVVGAVAGSPVGDPAAAFVRLNGTFFAGFAAVFTAGLRRGYPDLDRMLRAHLDARYLGWLAETETTATFPLLYRFARRDIDKHSDAGLAAMIAQDGLQRILDDIHPGRRAPAMPMLVLQGVYDEVIAVADVDGHVARYVEAGAHVRYLRDRLSTHLLLQFLALPVMVDWLAGRFSGLELPAAGTQTRWSLALAGPALRGHLGFAALLVRMWLGRPIRAQRPPAMSRPRPRRLSILSAALRNPLSRPLLSGRRGAA</sequence>
<dbReference type="Proteomes" id="UP001550535">
    <property type="component" value="Unassembled WGS sequence"/>
</dbReference>
<dbReference type="Gene3D" id="1.10.260.130">
    <property type="match status" value="1"/>
</dbReference>
<proteinExistence type="predicted"/>
<dbReference type="PANTHER" id="PTHR34853">
    <property type="match status" value="1"/>
</dbReference>
<dbReference type="EMBL" id="JBEYBR010000003">
    <property type="protein sequence ID" value="MEU2120668.1"/>
    <property type="molecule type" value="Genomic_DNA"/>
</dbReference>
<gene>
    <name evidence="1" type="ORF">ABZ507_02450</name>
</gene>